<sequence length="81" mass="8397">MSTTERHPTLAPFLAAPARGLLLSVAPLALAAAQLANSYANDLPAAVAVGFAAAMVAFAVVATRHHAAEWRLNRLEGTFGE</sequence>
<dbReference type="AlphaFoldDB" id="A0ABD5QEL9"/>
<keyword evidence="1" id="KW-0812">Transmembrane</keyword>
<organism evidence="2 3">
    <name type="scientific">Saliphagus infecundisoli</name>
    <dbReference type="NCBI Taxonomy" id="1849069"/>
    <lineage>
        <taxon>Archaea</taxon>
        <taxon>Methanobacteriati</taxon>
        <taxon>Methanobacteriota</taxon>
        <taxon>Stenosarchaea group</taxon>
        <taxon>Halobacteria</taxon>
        <taxon>Halobacteriales</taxon>
        <taxon>Natrialbaceae</taxon>
        <taxon>Saliphagus</taxon>
    </lineage>
</organism>
<reference evidence="2 3" key="1">
    <citation type="journal article" date="2019" name="Int. J. Syst. Evol. Microbiol.">
        <title>The Global Catalogue of Microorganisms (GCM) 10K type strain sequencing project: providing services to taxonomists for standard genome sequencing and annotation.</title>
        <authorList>
            <consortium name="The Broad Institute Genomics Platform"/>
            <consortium name="The Broad Institute Genome Sequencing Center for Infectious Disease"/>
            <person name="Wu L."/>
            <person name="Ma J."/>
        </authorList>
    </citation>
    <scope>NUCLEOTIDE SEQUENCE [LARGE SCALE GENOMIC DNA]</scope>
    <source>
        <strain evidence="2 3">CGMCC 1.15824</strain>
    </source>
</reference>
<name>A0ABD5QEL9_9EURY</name>
<proteinExistence type="predicted"/>
<protein>
    <submittedName>
        <fullName evidence="2">Uncharacterized protein</fullName>
    </submittedName>
</protein>
<gene>
    <name evidence="2" type="ORF">ACFPFO_09840</name>
</gene>
<dbReference type="Proteomes" id="UP001595925">
    <property type="component" value="Unassembled WGS sequence"/>
</dbReference>
<feature type="transmembrane region" description="Helical" evidence="1">
    <location>
        <begin position="43"/>
        <end position="62"/>
    </location>
</feature>
<evidence type="ECO:0000256" key="1">
    <source>
        <dbReference type="SAM" id="Phobius"/>
    </source>
</evidence>
<dbReference type="EMBL" id="JBHSJG010000036">
    <property type="protein sequence ID" value="MFC4988049.1"/>
    <property type="molecule type" value="Genomic_DNA"/>
</dbReference>
<accession>A0ABD5QEL9</accession>
<comment type="caution">
    <text evidence="2">The sequence shown here is derived from an EMBL/GenBank/DDBJ whole genome shotgun (WGS) entry which is preliminary data.</text>
</comment>
<dbReference type="RefSeq" id="WP_224826984.1">
    <property type="nucleotide sequence ID" value="NZ_JAIVEF010000001.1"/>
</dbReference>
<evidence type="ECO:0000313" key="2">
    <source>
        <dbReference type="EMBL" id="MFC4988049.1"/>
    </source>
</evidence>
<keyword evidence="1" id="KW-0472">Membrane</keyword>
<evidence type="ECO:0000313" key="3">
    <source>
        <dbReference type="Proteomes" id="UP001595925"/>
    </source>
</evidence>
<keyword evidence="3" id="KW-1185">Reference proteome</keyword>
<keyword evidence="1" id="KW-1133">Transmembrane helix</keyword>